<organism evidence="2 3">
    <name type="scientific">Roseicella aquatilis</name>
    <dbReference type="NCBI Taxonomy" id="2527868"/>
    <lineage>
        <taxon>Bacteria</taxon>
        <taxon>Pseudomonadati</taxon>
        <taxon>Pseudomonadota</taxon>
        <taxon>Alphaproteobacteria</taxon>
        <taxon>Acetobacterales</taxon>
        <taxon>Roseomonadaceae</taxon>
        <taxon>Roseicella</taxon>
    </lineage>
</organism>
<keyword evidence="3" id="KW-1185">Reference proteome</keyword>
<proteinExistence type="predicted"/>
<dbReference type="AlphaFoldDB" id="A0A4R4DIT8"/>
<feature type="domain" description="N-acetyltransferase" evidence="1">
    <location>
        <begin position="18"/>
        <end position="54"/>
    </location>
</feature>
<gene>
    <name evidence="2" type="ORF">EXY23_13245</name>
</gene>
<dbReference type="Proteomes" id="UP000295023">
    <property type="component" value="Unassembled WGS sequence"/>
</dbReference>
<protein>
    <submittedName>
        <fullName evidence="2">N-acetyltransferase</fullName>
    </submittedName>
</protein>
<reference evidence="2 3" key="1">
    <citation type="submission" date="2019-03" db="EMBL/GenBank/DDBJ databases">
        <title>Paracraurococcus aquatilis NE82 genome sequence.</title>
        <authorList>
            <person name="Zhao Y."/>
            <person name="Du Z."/>
        </authorList>
    </citation>
    <scope>NUCLEOTIDE SEQUENCE [LARGE SCALE GENOMIC DNA]</scope>
    <source>
        <strain evidence="2 3">NE82</strain>
    </source>
</reference>
<dbReference type="InterPro" id="IPR000182">
    <property type="entry name" value="GNAT_dom"/>
</dbReference>
<dbReference type="GO" id="GO:0016747">
    <property type="term" value="F:acyltransferase activity, transferring groups other than amino-acyl groups"/>
    <property type="evidence" value="ECO:0007669"/>
    <property type="project" value="InterPro"/>
</dbReference>
<keyword evidence="2" id="KW-0808">Transferase</keyword>
<evidence type="ECO:0000313" key="3">
    <source>
        <dbReference type="Proteomes" id="UP000295023"/>
    </source>
</evidence>
<dbReference type="Pfam" id="PF13302">
    <property type="entry name" value="Acetyltransf_3"/>
    <property type="match status" value="1"/>
</dbReference>
<dbReference type="RefSeq" id="WP_132289735.1">
    <property type="nucleotide sequence ID" value="NZ_SKBM01000011.1"/>
</dbReference>
<dbReference type="InterPro" id="IPR016181">
    <property type="entry name" value="Acyl_CoA_acyltransferase"/>
</dbReference>
<dbReference type="Gene3D" id="3.40.630.30">
    <property type="match status" value="1"/>
</dbReference>
<sequence length="88" mass="9404">MPEGSPGAGAPRTVETARLLLRPFEPADVAAYAAIRATPEVMRHMPGGAARAAAARDHGLRVLGLRRLDGTVRSSHRAGQIVRWKVAR</sequence>
<evidence type="ECO:0000313" key="2">
    <source>
        <dbReference type="EMBL" id="TCZ61091.1"/>
    </source>
</evidence>
<name>A0A4R4DIT8_9PROT</name>
<accession>A0A4R4DIT8</accession>
<dbReference type="SUPFAM" id="SSF55729">
    <property type="entry name" value="Acyl-CoA N-acyltransferases (Nat)"/>
    <property type="match status" value="1"/>
</dbReference>
<dbReference type="EMBL" id="SKBM01000011">
    <property type="protein sequence ID" value="TCZ61091.1"/>
    <property type="molecule type" value="Genomic_DNA"/>
</dbReference>
<comment type="caution">
    <text evidence="2">The sequence shown here is derived from an EMBL/GenBank/DDBJ whole genome shotgun (WGS) entry which is preliminary data.</text>
</comment>
<evidence type="ECO:0000259" key="1">
    <source>
        <dbReference type="Pfam" id="PF13302"/>
    </source>
</evidence>
<dbReference type="OrthoDB" id="6293260at2"/>